<keyword evidence="5" id="KW-0378">Hydrolase</keyword>
<dbReference type="SUPFAM" id="SSF51445">
    <property type="entry name" value="(Trans)glycosidases"/>
    <property type="match status" value="1"/>
</dbReference>
<reference evidence="9 10" key="1">
    <citation type="submission" date="2019-11" db="EMBL/GenBank/DDBJ databases">
        <title>Description of Pedobacter sp. LMG 31462T.</title>
        <authorList>
            <person name="Carlier A."/>
            <person name="Qi S."/>
            <person name="Vandamme P."/>
        </authorList>
    </citation>
    <scope>NUCLEOTIDE SEQUENCE [LARGE SCALE GENOMIC DNA]</scope>
    <source>
        <strain evidence="9 10">LMG 31462</strain>
    </source>
</reference>
<evidence type="ECO:0000256" key="7">
    <source>
        <dbReference type="SAM" id="SignalP"/>
    </source>
</evidence>
<dbReference type="Proteomes" id="UP000636110">
    <property type="component" value="Unassembled WGS sequence"/>
</dbReference>
<dbReference type="Gene3D" id="3.20.20.80">
    <property type="entry name" value="Glycosidases"/>
    <property type="match status" value="1"/>
</dbReference>
<evidence type="ECO:0000256" key="6">
    <source>
        <dbReference type="ARBA" id="ARBA00023295"/>
    </source>
</evidence>
<feature type="chain" id="PRO_5046461406" description="alpha-L-fucosidase" evidence="7">
    <location>
        <begin position="22"/>
        <end position="618"/>
    </location>
</feature>
<dbReference type="InterPro" id="IPR000933">
    <property type="entry name" value="Glyco_hydro_29"/>
</dbReference>
<dbReference type="Pfam" id="PF01120">
    <property type="entry name" value="Alpha_L_fucos"/>
    <property type="match status" value="1"/>
</dbReference>
<evidence type="ECO:0000256" key="3">
    <source>
        <dbReference type="ARBA" id="ARBA00012662"/>
    </source>
</evidence>
<evidence type="ECO:0000256" key="2">
    <source>
        <dbReference type="ARBA" id="ARBA00007951"/>
    </source>
</evidence>
<dbReference type="SMART" id="SM00812">
    <property type="entry name" value="Alpha_L_fucos"/>
    <property type="match status" value="1"/>
</dbReference>
<dbReference type="EC" id="3.2.1.51" evidence="3"/>
<keyword evidence="6" id="KW-0326">Glycosidase</keyword>
<dbReference type="PANTHER" id="PTHR10030:SF37">
    <property type="entry name" value="ALPHA-L-FUCOSIDASE-RELATED"/>
    <property type="match status" value="1"/>
</dbReference>
<comment type="caution">
    <text evidence="9">The sequence shown here is derived from an EMBL/GenBank/DDBJ whole genome shotgun (WGS) entry which is preliminary data.</text>
</comment>
<dbReference type="PRINTS" id="PR00741">
    <property type="entry name" value="GLHYDRLASE29"/>
</dbReference>
<evidence type="ECO:0000259" key="8">
    <source>
        <dbReference type="Pfam" id="PF01120"/>
    </source>
</evidence>
<evidence type="ECO:0000256" key="5">
    <source>
        <dbReference type="ARBA" id="ARBA00022801"/>
    </source>
</evidence>
<evidence type="ECO:0000313" key="10">
    <source>
        <dbReference type="Proteomes" id="UP000636110"/>
    </source>
</evidence>
<dbReference type="InterPro" id="IPR057739">
    <property type="entry name" value="Glyco_hydro_29_N"/>
</dbReference>
<keyword evidence="4 7" id="KW-0732">Signal</keyword>
<accession>A0ABR6EVH7</accession>
<dbReference type="InterPro" id="IPR017853">
    <property type="entry name" value="GH"/>
</dbReference>
<comment type="similarity">
    <text evidence="2">Belongs to the glycosyl hydrolase 29 family.</text>
</comment>
<comment type="function">
    <text evidence="1">Alpha-L-fucosidase is responsible for hydrolyzing the alpha-1,6-linked fucose joined to the reducing-end N-acetylglucosamine of the carbohydrate moieties of glycoproteins.</text>
</comment>
<sequence>MNKKTLLSVLFLCLSMTASKAQDNSSKEKTNATANTKKMEWFKDAKLGIFIHWGVYSVNGIAESWAFFNNYINHDNYMKQLDGFNAANYQPEEWVKLIKESGAKYSVITTKHHDGVSLWDTKAPNATTTIKHSAAKKDLITPFVKALKASGLKTGLYFSLPDWSYGDYDVFTREHKRYQLKAEPKRWNTFLSYYQQQLNELSANFKPDLIWFDGDWEHNGEEWQAQRVLKNLRSYNSDIIINSRLNHHGDYETPEQGIPVVKPAGDYWELCYTINDSWGYQPYDNKYKSPNMIIRTLVDCISMGGNLLLDIGPKADGTIPEQQVKVLKGLARWTSKHGEAIYGTRSGIPTEHFNGKTSLSKDKKTLYLYADWVPYGGVFNLNGLLSDVQSARIVGSNQLLTYKKEGNNLSLHIPLNAADQDVTVIALQFNEPIRLAEKTTIIASLSPQKERSEKQLIAQISAAIHDGNNPFVNTKLTVDGLGLETEKKNFSPETYNWITKNSESLYKTTKGLPEGHYQGKSAISADKQTLFLFVEGKPTGPIALKGIKNKISRIRIVGEGTMMEPEIYNKLYWSAVPGIVYIPIPEDRLDKSLTVIAVLLDGPVDLYREKVGAIESNL</sequence>
<evidence type="ECO:0000313" key="9">
    <source>
        <dbReference type="EMBL" id="MBB2149022.1"/>
    </source>
</evidence>
<dbReference type="EMBL" id="WNXC01000002">
    <property type="protein sequence ID" value="MBB2149022.1"/>
    <property type="molecule type" value="Genomic_DNA"/>
</dbReference>
<proteinExistence type="inferred from homology"/>
<keyword evidence="10" id="KW-1185">Reference proteome</keyword>
<dbReference type="PIRSF" id="PIRSF001092">
    <property type="entry name" value="Alpha-L-fucosidase"/>
    <property type="match status" value="1"/>
</dbReference>
<name>A0ABR6EVH7_9SPHI</name>
<dbReference type="PANTHER" id="PTHR10030">
    <property type="entry name" value="ALPHA-L-FUCOSIDASE"/>
    <property type="match status" value="1"/>
</dbReference>
<gene>
    <name evidence="9" type="ORF">GM920_08865</name>
</gene>
<dbReference type="RefSeq" id="WP_182955920.1">
    <property type="nucleotide sequence ID" value="NZ_WNXC01000002.1"/>
</dbReference>
<protein>
    <recommendedName>
        <fullName evidence="3">alpha-L-fucosidase</fullName>
        <ecNumber evidence="3">3.2.1.51</ecNumber>
    </recommendedName>
</protein>
<dbReference type="InterPro" id="IPR016286">
    <property type="entry name" value="FUC_metazoa-typ"/>
</dbReference>
<feature type="domain" description="Glycoside hydrolase family 29 N-terminal" evidence="8">
    <location>
        <begin position="17"/>
        <end position="339"/>
    </location>
</feature>
<evidence type="ECO:0000256" key="4">
    <source>
        <dbReference type="ARBA" id="ARBA00022729"/>
    </source>
</evidence>
<feature type="signal peptide" evidence="7">
    <location>
        <begin position="1"/>
        <end position="21"/>
    </location>
</feature>
<evidence type="ECO:0000256" key="1">
    <source>
        <dbReference type="ARBA" id="ARBA00004071"/>
    </source>
</evidence>
<organism evidence="9 10">
    <name type="scientific">Pedobacter gandavensis</name>
    <dbReference type="NCBI Taxonomy" id="2679963"/>
    <lineage>
        <taxon>Bacteria</taxon>
        <taxon>Pseudomonadati</taxon>
        <taxon>Bacteroidota</taxon>
        <taxon>Sphingobacteriia</taxon>
        <taxon>Sphingobacteriales</taxon>
        <taxon>Sphingobacteriaceae</taxon>
        <taxon>Pedobacter</taxon>
    </lineage>
</organism>